<comment type="similarity">
    <text evidence="8">Belongs to the HCP family.</text>
</comment>
<evidence type="ECO:0000256" key="8">
    <source>
        <dbReference type="HAMAP-Rule" id="MF_00069"/>
    </source>
</evidence>
<dbReference type="HAMAP" id="MF_00069">
    <property type="entry name" value="Hydroxylam_reduct"/>
    <property type="match status" value="1"/>
</dbReference>
<feature type="binding site" evidence="8">
    <location>
        <position position="17"/>
    </location>
    <ligand>
        <name>[4Fe-4S] cluster</name>
        <dbReference type="ChEBI" id="CHEBI:49883"/>
    </ligand>
</feature>
<name>A0A841R8P8_9SPIO</name>
<dbReference type="PIRSF" id="PIRSF000076">
    <property type="entry name" value="HCP"/>
    <property type="match status" value="1"/>
</dbReference>
<dbReference type="GO" id="GO:0042542">
    <property type="term" value="P:response to hydrogen peroxide"/>
    <property type="evidence" value="ECO:0007669"/>
    <property type="project" value="TreeGrafter"/>
</dbReference>
<dbReference type="GO" id="GO:0046872">
    <property type="term" value="F:metal ion binding"/>
    <property type="evidence" value="ECO:0007669"/>
    <property type="project" value="UniProtKB-KW"/>
</dbReference>
<dbReference type="FunFam" id="3.40.50.2030:FF:000002">
    <property type="entry name" value="Hydroxylamine reductase"/>
    <property type="match status" value="1"/>
</dbReference>
<feature type="binding site" evidence="8">
    <location>
        <position position="237"/>
    </location>
    <ligand>
        <name>hybrid [4Fe-2O-2S] cluster</name>
        <dbReference type="ChEBI" id="CHEBI:60519"/>
    </ligand>
</feature>
<keyword evidence="4 8" id="KW-0560">Oxidoreductase</keyword>
<keyword evidence="8" id="KW-0004">4Fe-4S</keyword>
<comment type="caution">
    <text evidence="9">The sequence shown here is derived from an EMBL/GenBank/DDBJ whole genome shotgun (WGS) entry which is preliminary data.</text>
</comment>
<evidence type="ECO:0000256" key="4">
    <source>
        <dbReference type="ARBA" id="ARBA00023002"/>
    </source>
</evidence>
<dbReference type="GO" id="GO:0005737">
    <property type="term" value="C:cytoplasm"/>
    <property type="evidence" value="ECO:0007669"/>
    <property type="project" value="UniProtKB-SubCell"/>
</dbReference>
<dbReference type="GO" id="GO:0050418">
    <property type="term" value="F:hydroxylamine reductase activity"/>
    <property type="evidence" value="ECO:0007669"/>
    <property type="project" value="UniProtKB-UniRule"/>
</dbReference>
<comment type="subcellular location">
    <subcellularLocation>
        <location evidence="1 8">Cytoplasm</location>
    </subcellularLocation>
</comment>
<feature type="binding site" evidence="8">
    <location>
        <position position="5"/>
    </location>
    <ligand>
        <name>[4Fe-4S] cluster</name>
        <dbReference type="ChEBI" id="CHEBI:49883"/>
    </ligand>
</feature>
<comment type="cofactor">
    <cofactor evidence="8">
        <name>hybrid [4Fe-2O-2S] cluster</name>
        <dbReference type="ChEBI" id="CHEBI:60519"/>
    </cofactor>
    <text evidence="8">Binds 1 hybrid [4Fe-2O-2S] cluster.</text>
</comment>
<dbReference type="InterPro" id="IPR016099">
    <property type="entry name" value="Prismane-like_a/b-sand"/>
</dbReference>
<dbReference type="EC" id="1.7.99.1" evidence="8"/>
<dbReference type="AlphaFoldDB" id="A0A841R8P8"/>
<feature type="binding site" evidence="8">
    <location>
        <position position="487"/>
    </location>
    <ligand>
        <name>hybrid [4Fe-2O-2S] cluster</name>
        <dbReference type="ChEBI" id="CHEBI:60519"/>
    </ligand>
</feature>
<organism evidence="9 10">
    <name type="scientific">Spirochaeta isovalerica</name>
    <dbReference type="NCBI Taxonomy" id="150"/>
    <lineage>
        <taxon>Bacteria</taxon>
        <taxon>Pseudomonadati</taxon>
        <taxon>Spirochaetota</taxon>
        <taxon>Spirochaetia</taxon>
        <taxon>Spirochaetales</taxon>
        <taxon>Spirochaetaceae</taxon>
        <taxon>Spirochaeta</taxon>
    </lineage>
</organism>
<comment type="catalytic activity">
    <reaction evidence="7 8">
        <text>A + NH4(+) + H2O = hydroxylamine + AH2 + H(+)</text>
        <dbReference type="Rhea" id="RHEA:22052"/>
        <dbReference type="ChEBI" id="CHEBI:13193"/>
        <dbReference type="ChEBI" id="CHEBI:15377"/>
        <dbReference type="ChEBI" id="CHEBI:15378"/>
        <dbReference type="ChEBI" id="CHEBI:15429"/>
        <dbReference type="ChEBI" id="CHEBI:17499"/>
        <dbReference type="ChEBI" id="CHEBI:28938"/>
        <dbReference type="EC" id="1.7.99.1"/>
    </reaction>
</comment>
<evidence type="ECO:0000256" key="7">
    <source>
        <dbReference type="ARBA" id="ARBA00051350"/>
    </source>
</evidence>
<evidence type="ECO:0000256" key="1">
    <source>
        <dbReference type="ARBA" id="ARBA00004496"/>
    </source>
</evidence>
<evidence type="ECO:0000256" key="3">
    <source>
        <dbReference type="ARBA" id="ARBA00022723"/>
    </source>
</evidence>
<feature type="binding site" evidence="8">
    <location>
        <position position="305"/>
    </location>
    <ligand>
        <name>hybrid [4Fe-2O-2S] cluster</name>
        <dbReference type="ChEBI" id="CHEBI:60519"/>
    </ligand>
</feature>
<feature type="binding site" evidence="8">
    <location>
        <position position="261"/>
    </location>
    <ligand>
        <name>hybrid [4Fe-2O-2S] cluster</name>
        <dbReference type="ChEBI" id="CHEBI:60519"/>
    </ligand>
</feature>
<proteinExistence type="inferred from homology"/>
<keyword evidence="10" id="KW-1185">Reference proteome</keyword>
<comment type="cofactor">
    <cofactor evidence="8">
        <name>[4Fe-4S] cluster</name>
        <dbReference type="ChEBI" id="CHEBI:49883"/>
    </cofactor>
    <text evidence="8">Binds 1 [4Fe-4S] cluster.</text>
</comment>
<protein>
    <recommendedName>
        <fullName evidence="8">Hydroxylamine reductase</fullName>
        <ecNumber evidence="8">1.7.99.1</ecNumber>
    </recommendedName>
    <alternativeName>
        <fullName evidence="8">Hybrid-cluster protein</fullName>
        <shortName evidence="8">HCP</shortName>
    </alternativeName>
    <alternativeName>
        <fullName evidence="8">Prismane protein</fullName>
    </alternativeName>
</protein>
<keyword evidence="3 8" id="KW-0479">Metal-binding</keyword>
<evidence type="ECO:0000256" key="6">
    <source>
        <dbReference type="ARBA" id="ARBA00023014"/>
    </source>
</evidence>
<keyword evidence="6 8" id="KW-0411">Iron-sulfur</keyword>
<dbReference type="Gene3D" id="3.40.50.2030">
    <property type="match status" value="2"/>
</dbReference>
<feature type="binding site" evidence="8">
    <location>
        <position position="8"/>
    </location>
    <ligand>
        <name>[4Fe-4S] cluster</name>
        <dbReference type="ChEBI" id="CHEBI:49883"/>
    </ligand>
</feature>
<dbReference type="FunFam" id="3.40.50.2030:FF:000001">
    <property type="entry name" value="Hydroxylamine reductase"/>
    <property type="match status" value="1"/>
</dbReference>
<dbReference type="EMBL" id="JACHGJ010000003">
    <property type="protein sequence ID" value="MBB6480275.1"/>
    <property type="molecule type" value="Genomic_DNA"/>
</dbReference>
<dbReference type="InterPro" id="IPR010048">
    <property type="entry name" value="Hydroxylam_reduct"/>
</dbReference>
<keyword evidence="5 8" id="KW-0408">Iron</keyword>
<dbReference type="GO" id="GO:0004601">
    <property type="term" value="F:peroxidase activity"/>
    <property type="evidence" value="ECO:0007669"/>
    <property type="project" value="TreeGrafter"/>
</dbReference>
<comment type="function">
    <text evidence="8">Catalyzes the reduction of hydroxylamine to form NH(3) and H(2)O.</text>
</comment>
<feature type="modified residue" description="Cysteine persulfide" evidence="8">
    <location>
        <position position="397"/>
    </location>
</feature>
<dbReference type="InterPro" id="IPR004137">
    <property type="entry name" value="HCP/CODH"/>
</dbReference>
<dbReference type="PANTHER" id="PTHR30109:SF0">
    <property type="entry name" value="HYDROXYLAMINE REDUCTASE"/>
    <property type="match status" value="1"/>
</dbReference>
<dbReference type="PANTHER" id="PTHR30109">
    <property type="entry name" value="HYDROXYLAMINE REDUCTASE"/>
    <property type="match status" value="1"/>
</dbReference>
<dbReference type="InterPro" id="IPR011254">
    <property type="entry name" value="Prismane-like_sf"/>
</dbReference>
<dbReference type="CDD" id="cd01914">
    <property type="entry name" value="HCP"/>
    <property type="match status" value="1"/>
</dbReference>
<evidence type="ECO:0000256" key="2">
    <source>
        <dbReference type="ARBA" id="ARBA00022490"/>
    </source>
</evidence>
<gene>
    <name evidence="8" type="primary">hcp</name>
    <name evidence="9" type="ORF">HNR50_001938</name>
</gene>
<feature type="binding site" evidence="8">
    <location>
        <position position="485"/>
    </location>
    <ligand>
        <name>hybrid [4Fe-2O-2S] cluster</name>
        <dbReference type="ChEBI" id="CHEBI:60519"/>
    </ligand>
</feature>
<dbReference type="Gene3D" id="1.20.1270.20">
    <property type="match status" value="2"/>
</dbReference>
<dbReference type="Pfam" id="PF03063">
    <property type="entry name" value="Prismane"/>
    <property type="match status" value="1"/>
</dbReference>
<evidence type="ECO:0000313" key="10">
    <source>
        <dbReference type="Proteomes" id="UP000587760"/>
    </source>
</evidence>
<dbReference type="NCBIfam" id="TIGR01703">
    <property type="entry name" value="hybrid_clust"/>
    <property type="match status" value="1"/>
</dbReference>
<evidence type="ECO:0000313" key="9">
    <source>
        <dbReference type="EMBL" id="MBB6480275.1"/>
    </source>
</evidence>
<accession>A0A841R8P8</accession>
<feature type="binding site" evidence="8">
    <location>
        <position position="23"/>
    </location>
    <ligand>
        <name>[4Fe-4S] cluster</name>
        <dbReference type="ChEBI" id="CHEBI:49883"/>
    </ligand>
</feature>
<dbReference type="GO" id="GO:0051539">
    <property type="term" value="F:4 iron, 4 sulfur cluster binding"/>
    <property type="evidence" value="ECO:0007669"/>
    <property type="project" value="UniProtKB-KW"/>
</dbReference>
<feature type="binding site" description="via persulfide group" evidence="8">
    <location>
        <position position="397"/>
    </location>
    <ligand>
        <name>hybrid [4Fe-2O-2S] cluster</name>
        <dbReference type="ChEBI" id="CHEBI:60519"/>
    </ligand>
</feature>
<reference evidence="9 10" key="1">
    <citation type="submission" date="2020-08" db="EMBL/GenBank/DDBJ databases">
        <title>Genomic Encyclopedia of Type Strains, Phase IV (KMG-IV): sequencing the most valuable type-strain genomes for metagenomic binning, comparative biology and taxonomic classification.</title>
        <authorList>
            <person name="Goeker M."/>
        </authorList>
    </citation>
    <scope>NUCLEOTIDE SEQUENCE [LARGE SCALE GENOMIC DNA]</scope>
    <source>
        <strain evidence="9 10">DSM 2461</strain>
    </source>
</reference>
<dbReference type="NCBIfam" id="NF003658">
    <property type="entry name" value="PRK05290.1"/>
    <property type="match status" value="1"/>
</dbReference>
<keyword evidence="2 8" id="KW-0963">Cytoplasm</keyword>
<dbReference type="SUPFAM" id="SSF56821">
    <property type="entry name" value="Prismane protein-like"/>
    <property type="match status" value="1"/>
</dbReference>
<evidence type="ECO:0000256" key="5">
    <source>
        <dbReference type="ARBA" id="ARBA00023004"/>
    </source>
</evidence>
<feature type="binding site" evidence="8">
    <location>
        <position position="450"/>
    </location>
    <ligand>
        <name>hybrid [4Fe-2O-2S] cluster</name>
        <dbReference type="ChEBI" id="CHEBI:60519"/>
    </ligand>
</feature>
<dbReference type="FunFam" id="1.20.1270.20:FF:000001">
    <property type="entry name" value="Hydroxylamine reductase"/>
    <property type="match status" value="1"/>
</dbReference>
<feature type="binding site" evidence="8">
    <location>
        <position position="425"/>
    </location>
    <ligand>
        <name>hybrid [4Fe-2O-2S] cluster</name>
        <dbReference type="ChEBI" id="CHEBI:60519"/>
    </ligand>
</feature>
<dbReference type="Proteomes" id="UP000587760">
    <property type="component" value="Unassembled WGS sequence"/>
</dbReference>
<dbReference type="InterPro" id="IPR016100">
    <property type="entry name" value="Prismane_a-bundle"/>
</dbReference>
<sequence length="543" mass="58916">MSMFCFQCQEAAGNKGCTKIGMCGKPEETSNLQDLLVYTVKGISIYANELAKKGEIENSVGQYVIRALFATITNANFDDDRIEALITEGLVLRDRLAEKAGYSGNRHDAATWTVSNPAGYHIKATAIGILSTENEDVRSLRELLTYGVKGMAAYAEHADVLGFEDPSIYNFIYEAMASTTMDLSVDEMVAIVMKCGETAVTTMALLDKANTETYGNPEITEVNIGVGTNPGILISGHDLKDMEELLKQTEGTGVDVYTHSEMLPANYYPAFKKYDHFVGNYGNAWWKQDKEFASFNGPIIMTTNCIVPVKDEYRDRIFTTGSSGYPGVKHIGDRAAGGAKDFSEVIKLAKSCEPPVEIEKGSIIGGFAHNQVMALADKVVDAVKTGAIKKFVVMAGCDGRQNARSYFTDVAQELPNDTVILTVGCAKYRYNKLNLGDIGGIPRVLDAGQCNDSYSLAVIALKLKEVFGLEDINELPIAFDIGWYEQKAVTVLLALLHLGVKGIRLGPTLPAFLSPAVAKVLVENFDIKAVGSVADDIADMMAV</sequence>